<dbReference type="SUPFAM" id="SSF48371">
    <property type="entry name" value="ARM repeat"/>
    <property type="match status" value="1"/>
</dbReference>
<comment type="caution">
    <text evidence="1">The sequence shown here is derived from an EMBL/GenBank/DDBJ whole genome shotgun (WGS) entry which is preliminary data.</text>
</comment>
<accession>A0ABU0E0F1</accession>
<dbReference type="Gene3D" id="1.25.40.290">
    <property type="entry name" value="ARM repeat domains"/>
    <property type="match status" value="1"/>
</dbReference>
<protein>
    <submittedName>
        <fullName evidence="1">3-methyladenine DNA glycosylase AlkC</fullName>
    </submittedName>
</protein>
<dbReference type="EMBL" id="JAUSUR010000001">
    <property type="protein sequence ID" value="MDQ0360343.1"/>
    <property type="molecule type" value="Genomic_DNA"/>
</dbReference>
<dbReference type="Pfam" id="PF08713">
    <property type="entry name" value="DNA_alkylation"/>
    <property type="match status" value="1"/>
</dbReference>
<sequence>MKDIPDDILRQLNNGELESANAVEWFAIDRRKLLETVLSDNNRIEYFKPILKCVNSLEKQTANTLNETIGEGLLHQSKIYNDNNLISIIANHDSDVVRSWGAFMIGKADDLSLNKKFQEIQLFAGDKHFNVREEAWVALRMSVIENLEESLEILSTWVKNEDENIRRFASELTRPRGVWCKHIEVLKDKPELALCILESLKTDESTYVRNSVGNWLNDASKTRPDFVIELCTRWKSESNQTAIGYIIKKAMRTLNKVEK</sequence>
<dbReference type="RefSeq" id="WP_307406173.1">
    <property type="nucleotide sequence ID" value="NZ_JAUSUR010000001.1"/>
</dbReference>
<evidence type="ECO:0000313" key="1">
    <source>
        <dbReference type="EMBL" id="MDQ0360343.1"/>
    </source>
</evidence>
<proteinExistence type="predicted"/>
<dbReference type="InterPro" id="IPR016024">
    <property type="entry name" value="ARM-type_fold"/>
</dbReference>
<organism evidence="1 2">
    <name type="scientific">Breznakia pachnodae</name>
    <dbReference type="NCBI Taxonomy" id="265178"/>
    <lineage>
        <taxon>Bacteria</taxon>
        <taxon>Bacillati</taxon>
        <taxon>Bacillota</taxon>
        <taxon>Erysipelotrichia</taxon>
        <taxon>Erysipelotrichales</taxon>
        <taxon>Erysipelotrichaceae</taxon>
        <taxon>Breznakia</taxon>
    </lineage>
</organism>
<reference evidence="1 2" key="1">
    <citation type="submission" date="2023-07" db="EMBL/GenBank/DDBJ databases">
        <title>Genomic Encyclopedia of Type Strains, Phase IV (KMG-IV): sequencing the most valuable type-strain genomes for metagenomic binning, comparative biology and taxonomic classification.</title>
        <authorList>
            <person name="Goeker M."/>
        </authorList>
    </citation>
    <scope>NUCLEOTIDE SEQUENCE [LARGE SCALE GENOMIC DNA]</scope>
    <source>
        <strain evidence="1 2">DSM 16784</strain>
    </source>
</reference>
<dbReference type="Proteomes" id="UP001230220">
    <property type="component" value="Unassembled WGS sequence"/>
</dbReference>
<keyword evidence="2" id="KW-1185">Reference proteome</keyword>
<dbReference type="InterPro" id="IPR014825">
    <property type="entry name" value="DNA_alkylation"/>
</dbReference>
<gene>
    <name evidence="1" type="ORF">J2S15_001074</name>
</gene>
<name>A0ABU0E0F1_9FIRM</name>
<evidence type="ECO:0000313" key="2">
    <source>
        <dbReference type="Proteomes" id="UP001230220"/>
    </source>
</evidence>